<dbReference type="EMBL" id="JAHWGI010000454">
    <property type="protein sequence ID" value="KAK3915708.1"/>
    <property type="molecule type" value="Genomic_DNA"/>
</dbReference>
<keyword evidence="4" id="KW-1185">Reference proteome</keyword>
<dbReference type="Pfam" id="PF20700">
    <property type="entry name" value="Mutator"/>
    <property type="match status" value="1"/>
</dbReference>
<feature type="region of interest" description="Disordered" evidence="1">
    <location>
        <begin position="1"/>
        <end position="37"/>
    </location>
</feature>
<feature type="domain" description="Mutator-like transposase" evidence="2">
    <location>
        <begin position="78"/>
        <end position="445"/>
    </location>
</feature>
<dbReference type="AlphaFoldDB" id="A0AAE1LDJ9"/>
<proteinExistence type="predicted"/>
<evidence type="ECO:0000259" key="2">
    <source>
        <dbReference type="Pfam" id="PF20700"/>
    </source>
</evidence>
<dbReference type="Proteomes" id="UP001219518">
    <property type="component" value="Unassembled WGS sequence"/>
</dbReference>
<feature type="region of interest" description="Disordered" evidence="1">
    <location>
        <begin position="570"/>
        <end position="609"/>
    </location>
</feature>
<feature type="compositionally biased region" description="Acidic residues" evidence="1">
    <location>
        <begin position="28"/>
        <end position="37"/>
    </location>
</feature>
<evidence type="ECO:0000313" key="3">
    <source>
        <dbReference type="EMBL" id="KAK3915708.1"/>
    </source>
</evidence>
<comment type="caution">
    <text evidence="3">The sequence shown here is derived from an EMBL/GenBank/DDBJ whole genome shotgun (WGS) entry which is preliminary data.</text>
</comment>
<feature type="compositionally biased region" description="Basic and acidic residues" evidence="1">
    <location>
        <begin position="589"/>
        <end position="598"/>
    </location>
</feature>
<gene>
    <name evidence="3" type="ORF">KUF71_025027</name>
</gene>
<accession>A0AAE1LDJ9</accession>
<organism evidence="3 4">
    <name type="scientific">Frankliniella fusca</name>
    <dbReference type="NCBI Taxonomy" id="407009"/>
    <lineage>
        <taxon>Eukaryota</taxon>
        <taxon>Metazoa</taxon>
        <taxon>Ecdysozoa</taxon>
        <taxon>Arthropoda</taxon>
        <taxon>Hexapoda</taxon>
        <taxon>Insecta</taxon>
        <taxon>Pterygota</taxon>
        <taxon>Neoptera</taxon>
        <taxon>Paraneoptera</taxon>
        <taxon>Thysanoptera</taxon>
        <taxon>Terebrantia</taxon>
        <taxon>Thripoidea</taxon>
        <taxon>Thripidae</taxon>
        <taxon>Frankliniella</taxon>
    </lineage>
</organism>
<dbReference type="PANTHER" id="PTHR33309">
    <property type="entry name" value="KERATIN, ULTRA HIGH-SULFUR MATRIX PROTEIN-LIKE"/>
    <property type="match status" value="1"/>
</dbReference>
<dbReference type="PANTHER" id="PTHR33309:SF3">
    <property type="entry name" value="CCHC-TYPE DOMAIN-CONTAINING PROTEIN"/>
    <property type="match status" value="1"/>
</dbReference>
<reference evidence="3" key="1">
    <citation type="submission" date="2021-07" db="EMBL/GenBank/DDBJ databases">
        <authorList>
            <person name="Catto M.A."/>
            <person name="Jacobson A."/>
            <person name="Kennedy G."/>
            <person name="Labadie P."/>
            <person name="Hunt B.G."/>
            <person name="Srinivasan R."/>
        </authorList>
    </citation>
    <scope>NUCLEOTIDE SEQUENCE</scope>
    <source>
        <strain evidence="3">PL_HMW_Pooled</strain>
        <tissue evidence="3">Head</tissue>
    </source>
</reference>
<dbReference type="InterPro" id="IPR049012">
    <property type="entry name" value="Mutator_transp_dom"/>
</dbReference>
<name>A0AAE1LDJ9_9NEOP</name>
<evidence type="ECO:0000313" key="4">
    <source>
        <dbReference type="Proteomes" id="UP001219518"/>
    </source>
</evidence>
<feature type="compositionally biased region" description="Polar residues" evidence="1">
    <location>
        <begin position="570"/>
        <end position="579"/>
    </location>
</feature>
<reference evidence="3" key="2">
    <citation type="journal article" date="2023" name="BMC Genomics">
        <title>Pest status, molecular evolution, and epigenetic factors derived from the genome assembly of Frankliniella fusca, a thysanopteran phytovirus vector.</title>
        <authorList>
            <person name="Catto M.A."/>
            <person name="Labadie P.E."/>
            <person name="Jacobson A.L."/>
            <person name="Kennedy G.G."/>
            <person name="Srinivasan R."/>
            <person name="Hunt B.G."/>
        </authorList>
    </citation>
    <scope>NUCLEOTIDE SEQUENCE</scope>
    <source>
        <strain evidence="3">PL_HMW_Pooled</strain>
    </source>
</reference>
<evidence type="ECO:0000256" key="1">
    <source>
        <dbReference type="SAM" id="MobiDB-lite"/>
    </source>
</evidence>
<protein>
    <submittedName>
        <fullName evidence="3">Non-reducing polyketide synthase prhL</fullName>
    </submittedName>
</protein>
<sequence length="609" mass="68880">MMYYLSFPAPCNDDKPSPKRSRLSPLEPDQEDEEFEDDDIVFRLPTASEAKLAAFEDLVPLKSKSKDEINYILIETSVLKKFASLVPCTACSQTEVTVEFQERKGFCHLLKFQCSACGEIISREYSSPRIKRQTSTRPPFEVNRLMAESFISYGVGHAAMETFSETMGMGCMTVTAFHQHLQALSRDLEQFRKEFMNESRRLVREAYELENDSLKLVEIINIETSFDGSWQKRGHTSNYGVGYVADIKTGLIVDYVSLSKYCHTCVLAEKSYGTDSAEFLKWHEEHISSGTCNKNFEGSSNAMEMAAALILWKRSEAESKMRYTTMISDGDAKTHAHLTENDPYNGIPITKEECINHVSKRLSTALKKLVSDYRAKGVTLGGSGVGQLTENAIQKLASYYRKALESDRENEANMKKNVMATIYHCSSTDKKPNHSFCPKGSDSWCFYNKAHALKVKPKPHKEMSLIINDTVFKAILPVYERLTDDELLKRCRSGRTQNVNESIHSVLWRKCPKEVFVSKRRLDVAMLYAAAHFNMGRLASLHLRKSTFGEVASGASVALAKKADTKRLSNSAASLQTSTYDRRMRAKKKREEERKNLAKEGQTYAAGEF</sequence>